<protein>
    <recommendedName>
        <fullName evidence="1">Helix-turn-helix domain-containing protein</fullName>
    </recommendedName>
</protein>
<comment type="caution">
    <text evidence="2">The sequence shown here is derived from an EMBL/GenBank/DDBJ whole genome shotgun (WGS) entry which is preliminary data.</text>
</comment>
<evidence type="ECO:0000259" key="1">
    <source>
        <dbReference type="Pfam" id="PF12728"/>
    </source>
</evidence>
<evidence type="ECO:0000313" key="3">
    <source>
        <dbReference type="Proteomes" id="UP000054770"/>
    </source>
</evidence>
<keyword evidence="3" id="KW-1185">Reference proteome</keyword>
<dbReference type="Pfam" id="PF12728">
    <property type="entry name" value="HTH_17"/>
    <property type="match status" value="1"/>
</dbReference>
<proteinExistence type="predicted"/>
<dbReference type="InterPro" id="IPR041657">
    <property type="entry name" value="HTH_17"/>
</dbReference>
<dbReference type="AlphaFoldDB" id="A0A158KEZ9"/>
<feature type="domain" description="Helix-turn-helix" evidence="1">
    <location>
        <begin position="25"/>
        <end position="71"/>
    </location>
</feature>
<dbReference type="Proteomes" id="UP000054770">
    <property type="component" value="Unassembled WGS sequence"/>
</dbReference>
<evidence type="ECO:0000313" key="2">
    <source>
        <dbReference type="EMBL" id="SAL79718.1"/>
    </source>
</evidence>
<accession>A0A158KEZ9</accession>
<organism evidence="2 3">
    <name type="scientific">Caballeronia choica</name>
    <dbReference type="NCBI Taxonomy" id="326476"/>
    <lineage>
        <taxon>Bacteria</taxon>
        <taxon>Pseudomonadati</taxon>
        <taxon>Pseudomonadota</taxon>
        <taxon>Betaproteobacteria</taxon>
        <taxon>Burkholderiales</taxon>
        <taxon>Burkholderiaceae</taxon>
        <taxon>Caballeronia</taxon>
    </lineage>
</organism>
<sequence>MQRKASPPLTVIVEMPATRGYKRPKAAAEFLGIHVSGFWKLVRAGEFATIKLAPRITVVPVDALDAFVARKAATQQEVA</sequence>
<dbReference type="EMBL" id="FCON02000086">
    <property type="protein sequence ID" value="SAL79718.1"/>
    <property type="molecule type" value="Genomic_DNA"/>
</dbReference>
<name>A0A158KEZ9_9BURK</name>
<reference evidence="2" key="1">
    <citation type="submission" date="2016-01" db="EMBL/GenBank/DDBJ databases">
        <authorList>
            <person name="Peeters C."/>
        </authorList>
    </citation>
    <scope>NUCLEOTIDE SEQUENCE [LARGE SCALE GENOMIC DNA]</scope>
    <source>
        <strain evidence="2">LMG 22940</strain>
    </source>
</reference>
<dbReference type="RefSeq" id="WP_125483066.1">
    <property type="nucleotide sequence ID" value="NZ_FCON02000086.1"/>
</dbReference>
<gene>
    <name evidence="2" type="ORF">AWB68_05698</name>
</gene>